<gene>
    <name evidence="5" type="ORF">F511_09904</name>
</gene>
<feature type="compositionally biased region" description="Basic and acidic residues" evidence="3">
    <location>
        <begin position="1"/>
        <end position="21"/>
    </location>
</feature>
<evidence type="ECO:0000313" key="6">
    <source>
        <dbReference type="Proteomes" id="UP000250235"/>
    </source>
</evidence>
<evidence type="ECO:0000256" key="2">
    <source>
        <dbReference type="ARBA" id="ARBA00023242"/>
    </source>
</evidence>
<evidence type="ECO:0000256" key="1">
    <source>
        <dbReference type="ARBA" id="ARBA00004123"/>
    </source>
</evidence>
<dbReference type="Proteomes" id="UP000250235">
    <property type="component" value="Unassembled WGS sequence"/>
</dbReference>
<keyword evidence="5" id="KW-0489">Methyltransferase</keyword>
<feature type="compositionally biased region" description="Basic and acidic residues" evidence="3">
    <location>
        <begin position="106"/>
        <end position="115"/>
    </location>
</feature>
<dbReference type="EMBL" id="KQ998113">
    <property type="protein sequence ID" value="KZV43461.1"/>
    <property type="molecule type" value="Genomic_DNA"/>
</dbReference>
<accession>A0A2Z7CCL4</accession>
<comment type="subcellular location">
    <subcellularLocation>
        <location evidence="1">Nucleus</location>
    </subcellularLocation>
</comment>
<dbReference type="GO" id="GO:0080008">
    <property type="term" value="C:Cul4-RING E3 ubiquitin ligase complex"/>
    <property type="evidence" value="ECO:0007669"/>
    <property type="project" value="TreeGrafter"/>
</dbReference>
<reference evidence="5 6" key="1">
    <citation type="journal article" date="2015" name="Proc. Natl. Acad. Sci. U.S.A.">
        <title>The resurrection genome of Boea hygrometrica: A blueprint for survival of dehydration.</title>
        <authorList>
            <person name="Xiao L."/>
            <person name="Yang G."/>
            <person name="Zhang L."/>
            <person name="Yang X."/>
            <person name="Zhao S."/>
            <person name="Ji Z."/>
            <person name="Zhou Q."/>
            <person name="Hu M."/>
            <person name="Wang Y."/>
            <person name="Chen M."/>
            <person name="Xu Y."/>
            <person name="Jin H."/>
            <person name="Xiao X."/>
            <person name="Hu G."/>
            <person name="Bao F."/>
            <person name="Hu Y."/>
            <person name="Wan P."/>
            <person name="Li L."/>
            <person name="Deng X."/>
            <person name="Kuang T."/>
            <person name="Xiang C."/>
            <person name="Zhu J.K."/>
            <person name="Oliver M.J."/>
            <person name="He Y."/>
        </authorList>
    </citation>
    <scope>NUCLEOTIDE SEQUENCE [LARGE SCALE GENOMIC DNA]</scope>
    <source>
        <strain evidence="6">cv. XS01</strain>
    </source>
</reference>
<feature type="compositionally biased region" description="Acidic residues" evidence="3">
    <location>
        <begin position="116"/>
        <end position="132"/>
    </location>
</feature>
<keyword evidence="5" id="KW-0808">Transferase</keyword>
<protein>
    <submittedName>
        <fullName evidence="5">Histone-lysine N-methyltransferase ATX2-like</fullName>
    </submittedName>
</protein>
<dbReference type="InterPro" id="IPR033270">
    <property type="entry name" value="VPRBP/DCAF1"/>
</dbReference>
<dbReference type="Gene3D" id="2.30.30.140">
    <property type="match status" value="1"/>
</dbReference>
<proteinExistence type="predicted"/>
<dbReference type="GO" id="GO:0005634">
    <property type="term" value="C:nucleus"/>
    <property type="evidence" value="ECO:0007669"/>
    <property type="project" value="UniProtKB-SubCell"/>
</dbReference>
<feature type="domain" description="PWWP" evidence="4">
    <location>
        <begin position="169"/>
        <end position="232"/>
    </location>
</feature>
<organism evidence="5 6">
    <name type="scientific">Dorcoceras hygrometricum</name>
    <dbReference type="NCBI Taxonomy" id="472368"/>
    <lineage>
        <taxon>Eukaryota</taxon>
        <taxon>Viridiplantae</taxon>
        <taxon>Streptophyta</taxon>
        <taxon>Embryophyta</taxon>
        <taxon>Tracheophyta</taxon>
        <taxon>Spermatophyta</taxon>
        <taxon>Magnoliopsida</taxon>
        <taxon>eudicotyledons</taxon>
        <taxon>Gunneridae</taxon>
        <taxon>Pentapetalae</taxon>
        <taxon>asterids</taxon>
        <taxon>lamiids</taxon>
        <taxon>Lamiales</taxon>
        <taxon>Gesneriaceae</taxon>
        <taxon>Didymocarpoideae</taxon>
        <taxon>Trichosporeae</taxon>
        <taxon>Loxocarpinae</taxon>
        <taxon>Dorcoceras</taxon>
    </lineage>
</organism>
<dbReference type="GO" id="GO:0008168">
    <property type="term" value="F:methyltransferase activity"/>
    <property type="evidence" value="ECO:0007669"/>
    <property type="project" value="UniProtKB-KW"/>
</dbReference>
<sequence length="353" mass="40354">MGRAHTTDMDKVGRMQAHESNRQAQQLHRQAVGRNLEDMNSIYNTSRVKHPLFSAFRTDDAVNYFDIATVHVDRCVLDFATEPTDSFLGLITMKDQDEMYSSARVYEIDRRKPTDDDSDPDDAESEEDDDYSILEQDLDGDGTTCMAIIDVNEMMVSTASLDDCQVIERWNVIWAKFTGHAVWPVIVPDEYEGGARKGLNKTSGENSVLVQFFGTYDFARVTKKQVISFLKGLLSPCHLKCKKPVFTRALEEAEIYLSEQKLPKEMLQLRDGGSASLVGGFFVMVNNLWELRDECIKQYFNNNGSPDIEQIDCYKPLLGRKENFILHAINSTLTYILFRFSGPRYSWFLIPKK</sequence>
<dbReference type="AlphaFoldDB" id="A0A2Z7CCL4"/>
<evidence type="ECO:0000259" key="4">
    <source>
        <dbReference type="PROSITE" id="PS50812"/>
    </source>
</evidence>
<dbReference type="PANTHER" id="PTHR13129:SF4">
    <property type="entry name" value="DDB1- AND CUL4-ASSOCIATED FACTOR 1"/>
    <property type="match status" value="1"/>
</dbReference>
<dbReference type="Pfam" id="PF00855">
    <property type="entry name" value="PWWP"/>
    <property type="match status" value="1"/>
</dbReference>
<keyword evidence="2" id="KW-0539">Nucleus</keyword>
<dbReference type="SUPFAM" id="SSF63748">
    <property type="entry name" value="Tudor/PWWP/MBT"/>
    <property type="match status" value="1"/>
</dbReference>
<dbReference type="InterPro" id="IPR015943">
    <property type="entry name" value="WD40/YVTN_repeat-like_dom_sf"/>
</dbReference>
<keyword evidence="6" id="KW-1185">Reference proteome</keyword>
<feature type="region of interest" description="Disordered" evidence="3">
    <location>
        <begin position="1"/>
        <end position="28"/>
    </location>
</feature>
<dbReference type="PANTHER" id="PTHR13129">
    <property type="entry name" value="VPRBP PROTEIN-RELATED"/>
    <property type="match status" value="1"/>
</dbReference>
<dbReference type="OrthoDB" id="927343at2759"/>
<dbReference type="PROSITE" id="PS50812">
    <property type="entry name" value="PWWP"/>
    <property type="match status" value="1"/>
</dbReference>
<dbReference type="GO" id="GO:0016567">
    <property type="term" value="P:protein ubiquitination"/>
    <property type="evidence" value="ECO:0007669"/>
    <property type="project" value="InterPro"/>
</dbReference>
<evidence type="ECO:0000313" key="5">
    <source>
        <dbReference type="EMBL" id="KZV43461.1"/>
    </source>
</evidence>
<evidence type="ECO:0000256" key="3">
    <source>
        <dbReference type="SAM" id="MobiDB-lite"/>
    </source>
</evidence>
<dbReference type="Gene3D" id="2.130.10.10">
    <property type="entry name" value="YVTN repeat-like/Quinoprotein amine dehydrogenase"/>
    <property type="match status" value="1"/>
</dbReference>
<dbReference type="GO" id="GO:0032259">
    <property type="term" value="P:methylation"/>
    <property type="evidence" value="ECO:0007669"/>
    <property type="project" value="UniProtKB-KW"/>
</dbReference>
<name>A0A2Z7CCL4_9LAMI</name>
<feature type="region of interest" description="Disordered" evidence="3">
    <location>
        <begin position="105"/>
        <end position="132"/>
    </location>
</feature>
<dbReference type="CDD" id="cd20142">
    <property type="entry name" value="PWWP_AtATX1-like"/>
    <property type="match status" value="1"/>
</dbReference>
<dbReference type="InterPro" id="IPR000313">
    <property type="entry name" value="PWWP_dom"/>
</dbReference>